<evidence type="ECO:0000313" key="2">
    <source>
        <dbReference type="Proteomes" id="UP000660339"/>
    </source>
</evidence>
<keyword evidence="2" id="KW-1185">Reference proteome</keyword>
<dbReference type="RefSeq" id="WP_203672233.1">
    <property type="nucleotide sequence ID" value="NZ_BAAATT010000041.1"/>
</dbReference>
<dbReference type="AlphaFoldDB" id="A0A8J3LQW7"/>
<evidence type="ECO:0000313" key="1">
    <source>
        <dbReference type="EMBL" id="GIG19180.1"/>
    </source>
</evidence>
<protein>
    <submittedName>
        <fullName evidence="1">Uncharacterized protein</fullName>
    </submittedName>
</protein>
<organism evidence="1 2">
    <name type="scientific">Catellatospora methionotrophica</name>
    <dbReference type="NCBI Taxonomy" id="121620"/>
    <lineage>
        <taxon>Bacteria</taxon>
        <taxon>Bacillati</taxon>
        <taxon>Actinomycetota</taxon>
        <taxon>Actinomycetes</taxon>
        <taxon>Micromonosporales</taxon>
        <taxon>Micromonosporaceae</taxon>
        <taxon>Catellatospora</taxon>
    </lineage>
</organism>
<gene>
    <name evidence="1" type="ORF">Cme02nite_75120</name>
</gene>
<reference evidence="1" key="1">
    <citation type="submission" date="2021-01" db="EMBL/GenBank/DDBJ databases">
        <title>Whole genome shotgun sequence of Catellatospora methionotrophica NBRC 14553.</title>
        <authorList>
            <person name="Komaki H."/>
            <person name="Tamura T."/>
        </authorList>
    </citation>
    <scope>NUCLEOTIDE SEQUENCE</scope>
    <source>
        <strain evidence="1">NBRC 14553</strain>
    </source>
</reference>
<dbReference type="EMBL" id="BONJ01000049">
    <property type="protein sequence ID" value="GIG19180.1"/>
    <property type="molecule type" value="Genomic_DNA"/>
</dbReference>
<accession>A0A8J3LQW7</accession>
<dbReference type="Proteomes" id="UP000660339">
    <property type="component" value="Unassembled WGS sequence"/>
</dbReference>
<sequence length="62" mass="6854">MQMRERFLARLTLVEATVRLPVVRPGRPQHHGMKATVRLSAMHPRHGTSATTAIAAEVPQVS</sequence>
<comment type="caution">
    <text evidence="1">The sequence shown here is derived from an EMBL/GenBank/DDBJ whole genome shotgun (WGS) entry which is preliminary data.</text>
</comment>
<proteinExistence type="predicted"/>
<name>A0A8J3LQW7_9ACTN</name>